<evidence type="ECO:0000256" key="1">
    <source>
        <dbReference type="ARBA" id="ARBA00004496"/>
    </source>
</evidence>
<dbReference type="InterPro" id="IPR053926">
    <property type="entry name" value="RecX_HTH_1st"/>
</dbReference>
<dbReference type="Gene3D" id="1.10.10.10">
    <property type="entry name" value="Winged helix-like DNA-binding domain superfamily/Winged helix DNA-binding domain"/>
    <property type="match status" value="2"/>
</dbReference>
<dbReference type="Pfam" id="PF21982">
    <property type="entry name" value="RecX_HTH1"/>
    <property type="match status" value="1"/>
</dbReference>
<dbReference type="EMBL" id="DVKS01000192">
    <property type="protein sequence ID" value="HIT42726.1"/>
    <property type="molecule type" value="Genomic_DNA"/>
</dbReference>
<dbReference type="HAMAP" id="MF_01114">
    <property type="entry name" value="RecX"/>
    <property type="match status" value="1"/>
</dbReference>
<reference evidence="7" key="1">
    <citation type="submission" date="2020-10" db="EMBL/GenBank/DDBJ databases">
        <authorList>
            <person name="Gilroy R."/>
        </authorList>
    </citation>
    <scope>NUCLEOTIDE SEQUENCE</scope>
    <source>
        <strain evidence="7">CHK123-3438</strain>
    </source>
</reference>
<dbReference type="AlphaFoldDB" id="A0A9D1GKU5"/>
<evidence type="ECO:0000313" key="8">
    <source>
        <dbReference type="Proteomes" id="UP000886860"/>
    </source>
</evidence>
<sequence>EEAVILYGSDLSRFGIREGAPLDETVFAELLETVLKPRARERILKALQVSDKTEQELRRLLAREGYPKDAVEDALAMVQRYHYIDDEAYALRYLEQEGKKKSRRQLAVQMQRKGFSRDLIQQLLEDYPLDERGQIRELLEKKGFRPGEPPDGKQYARLTAMLARRGYSYEQISEAMEELGAQVQYS</sequence>
<dbReference type="InterPro" id="IPR053925">
    <property type="entry name" value="RecX_HTH_3rd"/>
</dbReference>
<feature type="domain" description="RecX first three-helical" evidence="6">
    <location>
        <begin position="39"/>
        <end position="76"/>
    </location>
</feature>
<dbReference type="PANTHER" id="PTHR33602">
    <property type="entry name" value="REGULATORY PROTEIN RECX FAMILY PROTEIN"/>
    <property type="match status" value="1"/>
</dbReference>
<keyword evidence="4" id="KW-0963">Cytoplasm</keyword>
<name>A0A9D1GKU5_9FIRM</name>
<dbReference type="Pfam" id="PF21981">
    <property type="entry name" value="RecX_HTH3"/>
    <property type="match status" value="1"/>
</dbReference>
<feature type="non-terminal residue" evidence="7">
    <location>
        <position position="1"/>
    </location>
</feature>
<dbReference type="InterPro" id="IPR003783">
    <property type="entry name" value="Regulatory_RecX"/>
</dbReference>
<comment type="caution">
    <text evidence="7">The sequence shown here is derived from an EMBL/GenBank/DDBJ whole genome shotgun (WGS) entry which is preliminary data.</text>
</comment>
<dbReference type="InterPro" id="IPR036388">
    <property type="entry name" value="WH-like_DNA-bd_sf"/>
</dbReference>
<evidence type="ECO:0000256" key="2">
    <source>
        <dbReference type="ARBA" id="ARBA00009695"/>
    </source>
</evidence>
<proteinExistence type="inferred from homology"/>
<comment type="subcellular location">
    <subcellularLocation>
        <location evidence="1">Cytoplasm</location>
    </subcellularLocation>
</comment>
<accession>A0A9D1GKU5</accession>
<evidence type="ECO:0000313" key="7">
    <source>
        <dbReference type="EMBL" id="HIT42726.1"/>
    </source>
</evidence>
<evidence type="ECO:0000259" key="6">
    <source>
        <dbReference type="Pfam" id="PF21982"/>
    </source>
</evidence>
<dbReference type="GO" id="GO:0005737">
    <property type="term" value="C:cytoplasm"/>
    <property type="evidence" value="ECO:0007669"/>
    <property type="project" value="UniProtKB-SubCell"/>
</dbReference>
<comment type="similarity">
    <text evidence="2">Belongs to the RecX family.</text>
</comment>
<organism evidence="7 8">
    <name type="scientific">Candidatus Caccovicinus merdipullorum</name>
    <dbReference type="NCBI Taxonomy" id="2840724"/>
    <lineage>
        <taxon>Bacteria</taxon>
        <taxon>Bacillati</taxon>
        <taxon>Bacillota</taxon>
        <taxon>Clostridia</taxon>
        <taxon>Eubacteriales</taxon>
        <taxon>Candidatus Caccovicinus</taxon>
    </lineage>
</organism>
<protein>
    <recommendedName>
        <fullName evidence="3">Regulatory protein RecX</fullName>
    </recommendedName>
</protein>
<dbReference type="PANTHER" id="PTHR33602:SF1">
    <property type="entry name" value="REGULATORY PROTEIN RECX FAMILY PROTEIN"/>
    <property type="match status" value="1"/>
</dbReference>
<evidence type="ECO:0000259" key="5">
    <source>
        <dbReference type="Pfam" id="PF21981"/>
    </source>
</evidence>
<dbReference type="Proteomes" id="UP000886860">
    <property type="component" value="Unassembled WGS sequence"/>
</dbReference>
<evidence type="ECO:0000256" key="3">
    <source>
        <dbReference type="ARBA" id="ARBA00018111"/>
    </source>
</evidence>
<feature type="domain" description="RecX third three-helical" evidence="5">
    <location>
        <begin position="134"/>
        <end position="176"/>
    </location>
</feature>
<evidence type="ECO:0000256" key="4">
    <source>
        <dbReference type="ARBA" id="ARBA00022490"/>
    </source>
</evidence>
<reference evidence="7" key="2">
    <citation type="journal article" date="2021" name="PeerJ">
        <title>Extensive microbial diversity within the chicken gut microbiome revealed by metagenomics and culture.</title>
        <authorList>
            <person name="Gilroy R."/>
            <person name="Ravi A."/>
            <person name="Getino M."/>
            <person name="Pursley I."/>
            <person name="Horton D.L."/>
            <person name="Alikhan N.F."/>
            <person name="Baker D."/>
            <person name="Gharbi K."/>
            <person name="Hall N."/>
            <person name="Watson M."/>
            <person name="Adriaenssens E.M."/>
            <person name="Foster-Nyarko E."/>
            <person name="Jarju S."/>
            <person name="Secka A."/>
            <person name="Antonio M."/>
            <person name="Oren A."/>
            <person name="Chaudhuri R.R."/>
            <person name="La Ragione R."/>
            <person name="Hildebrand F."/>
            <person name="Pallen M.J."/>
        </authorList>
    </citation>
    <scope>NUCLEOTIDE SEQUENCE</scope>
    <source>
        <strain evidence="7">CHK123-3438</strain>
    </source>
</reference>
<dbReference type="GO" id="GO:0006282">
    <property type="term" value="P:regulation of DNA repair"/>
    <property type="evidence" value="ECO:0007669"/>
    <property type="project" value="InterPro"/>
</dbReference>
<gene>
    <name evidence="7" type="ORF">IAB60_11640</name>
</gene>